<keyword evidence="2" id="KW-1185">Reference proteome</keyword>
<dbReference type="AlphaFoldDB" id="K0SF34"/>
<dbReference type="EMBL" id="AGNL01029098">
    <property type="protein sequence ID" value="EJK57202.1"/>
    <property type="molecule type" value="Genomic_DNA"/>
</dbReference>
<proteinExistence type="predicted"/>
<evidence type="ECO:0000313" key="1">
    <source>
        <dbReference type="EMBL" id="EJK57202.1"/>
    </source>
</evidence>
<evidence type="ECO:0000313" key="2">
    <source>
        <dbReference type="Proteomes" id="UP000266841"/>
    </source>
</evidence>
<dbReference type="Proteomes" id="UP000266841">
    <property type="component" value="Unassembled WGS sequence"/>
</dbReference>
<sequence>MPSSSAPELSSNVLQWTVGVVLSTGKFPLLQFLDL</sequence>
<protein>
    <submittedName>
        <fullName evidence="1">Uncharacterized protein</fullName>
    </submittedName>
</protein>
<organism evidence="1 2">
    <name type="scientific">Thalassiosira oceanica</name>
    <name type="common">Marine diatom</name>
    <dbReference type="NCBI Taxonomy" id="159749"/>
    <lineage>
        <taxon>Eukaryota</taxon>
        <taxon>Sar</taxon>
        <taxon>Stramenopiles</taxon>
        <taxon>Ochrophyta</taxon>
        <taxon>Bacillariophyta</taxon>
        <taxon>Coscinodiscophyceae</taxon>
        <taxon>Thalassiosirophycidae</taxon>
        <taxon>Thalassiosirales</taxon>
        <taxon>Thalassiosiraceae</taxon>
        <taxon>Thalassiosira</taxon>
    </lineage>
</organism>
<comment type="caution">
    <text evidence="1">The sequence shown here is derived from an EMBL/GenBank/DDBJ whole genome shotgun (WGS) entry which is preliminary data.</text>
</comment>
<reference evidence="1 2" key="1">
    <citation type="journal article" date="2012" name="Genome Biol.">
        <title>Genome and low-iron response of an oceanic diatom adapted to chronic iron limitation.</title>
        <authorList>
            <person name="Lommer M."/>
            <person name="Specht M."/>
            <person name="Roy A.S."/>
            <person name="Kraemer L."/>
            <person name="Andreson R."/>
            <person name="Gutowska M.A."/>
            <person name="Wolf J."/>
            <person name="Bergner S.V."/>
            <person name="Schilhabel M.B."/>
            <person name="Klostermeier U.C."/>
            <person name="Beiko R.G."/>
            <person name="Rosenstiel P."/>
            <person name="Hippler M."/>
            <person name="Laroche J."/>
        </authorList>
    </citation>
    <scope>NUCLEOTIDE SEQUENCE [LARGE SCALE GENOMIC DNA]</scope>
    <source>
        <strain evidence="1 2">CCMP1005</strain>
    </source>
</reference>
<gene>
    <name evidence="1" type="ORF">THAOC_22780</name>
</gene>
<accession>K0SF34</accession>
<name>K0SF34_THAOC</name>
<feature type="non-terminal residue" evidence="1">
    <location>
        <position position="35"/>
    </location>
</feature>